<feature type="region of interest" description="Disordered" evidence="2">
    <location>
        <begin position="119"/>
        <end position="147"/>
    </location>
</feature>
<gene>
    <name evidence="3" type="ORF">BJ554DRAFT_5504</name>
</gene>
<evidence type="ECO:0000256" key="1">
    <source>
        <dbReference type="SAM" id="Coils"/>
    </source>
</evidence>
<evidence type="ECO:0000313" key="4">
    <source>
        <dbReference type="Proteomes" id="UP000673691"/>
    </source>
</evidence>
<dbReference type="AlphaFoldDB" id="A0A8H7ZZR6"/>
<evidence type="ECO:0000256" key="2">
    <source>
        <dbReference type="SAM" id="MobiDB-lite"/>
    </source>
</evidence>
<proteinExistence type="predicted"/>
<dbReference type="EMBL" id="JAEFCI010002495">
    <property type="protein sequence ID" value="KAG5462197.1"/>
    <property type="molecule type" value="Genomic_DNA"/>
</dbReference>
<protein>
    <submittedName>
        <fullName evidence="3">Uncharacterized protein</fullName>
    </submittedName>
</protein>
<comment type="caution">
    <text evidence="3">The sequence shown here is derived from an EMBL/GenBank/DDBJ whole genome shotgun (WGS) entry which is preliminary data.</text>
</comment>
<accession>A0A8H7ZZR6</accession>
<reference evidence="3 4" key="1">
    <citation type="journal article" name="Sci. Rep.">
        <title>Genome-scale phylogenetic analyses confirm Olpidium as the closest living zoosporic fungus to the non-flagellated, terrestrial fungi.</title>
        <authorList>
            <person name="Chang Y."/>
            <person name="Rochon D."/>
            <person name="Sekimoto S."/>
            <person name="Wang Y."/>
            <person name="Chovatia M."/>
            <person name="Sandor L."/>
            <person name="Salamov A."/>
            <person name="Grigoriev I.V."/>
            <person name="Stajich J.E."/>
            <person name="Spatafora J.W."/>
        </authorList>
    </citation>
    <scope>NUCLEOTIDE SEQUENCE [LARGE SCALE GENOMIC DNA]</scope>
    <source>
        <strain evidence="3">S191</strain>
    </source>
</reference>
<sequence length="463" mass="49417">MAPLLDLAALGCPSSWRSSSRGMQQRRPEKCGGGGRKAAAAAKAAARRLRQWRGACGDGVAAAAMAQRRRRSRATGARRRRASMAGAAAGKMAAAAAEKMAAAAAEKMAAAAAGKMAAAESGGGESADGAGADAGERRRRAAGAVKSSKSAWAHNLLKVFAARWALGSDQTVTFNSEGRKVSVSARPRSPLVLAERATTIAVEVTSPTRRLPGKENAAEVPAMAAGSTTPPYLPHATMEHATMEVNHWRRTVKSKNEEAEALFGDLETPAKQRGRRHQSPQVARRTSTRERSTHGTRPSPRSPKRQGCQGCQGCLDKEKVKREADQGKDAENATLKRQVEVLQRQLAGHRATIEDLAIEQHAEDQNYAGTRASDLLARTMLAAVQTYNGTGGATVFMNFIAKVETTAEQAELNEGQMLALATHGLSGQASILWLSHVKEHPKGSHQRWTSWKDLREALSDSFP</sequence>
<keyword evidence="4" id="KW-1185">Reference proteome</keyword>
<feature type="region of interest" description="Disordered" evidence="2">
    <location>
        <begin position="15"/>
        <end position="36"/>
    </location>
</feature>
<keyword evidence="1" id="KW-0175">Coiled coil</keyword>
<evidence type="ECO:0000313" key="3">
    <source>
        <dbReference type="EMBL" id="KAG5462197.1"/>
    </source>
</evidence>
<dbReference type="Proteomes" id="UP000673691">
    <property type="component" value="Unassembled WGS sequence"/>
</dbReference>
<organism evidence="3 4">
    <name type="scientific">Olpidium bornovanus</name>
    <dbReference type="NCBI Taxonomy" id="278681"/>
    <lineage>
        <taxon>Eukaryota</taxon>
        <taxon>Fungi</taxon>
        <taxon>Fungi incertae sedis</taxon>
        <taxon>Olpidiomycota</taxon>
        <taxon>Olpidiomycotina</taxon>
        <taxon>Olpidiomycetes</taxon>
        <taxon>Olpidiales</taxon>
        <taxon>Olpidiaceae</taxon>
        <taxon>Olpidium</taxon>
    </lineage>
</organism>
<feature type="region of interest" description="Disordered" evidence="2">
    <location>
        <begin position="263"/>
        <end position="311"/>
    </location>
</feature>
<feature type="coiled-coil region" evidence="1">
    <location>
        <begin position="332"/>
        <end position="359"/>
    </location>
</feature>
<name>A0A8H7ZZR6_9FUNG</name>